<dbReference type="SUPFAM" id="SSF51735">
    <property type="entry name" value="NAD(P)-binding Rossmann-fold domains"/>
    <property type="match status" value="1"/>
</dbReference>
<evidence type="ECO:0000313" key="3">
    <source>
        <dbReference type="EMBL" id="GHJ83968.1"/>
    </source>
</evidence>
<protein>
    <recommendedName>
        <fullName evidence="2">Enoyl reductase (ER) domain-containing protein</fullName>
    </recommendedName>
</protein>
<dbReference type="InterPro" id="IPR011032">
    <property type="entry name" value="GroES-like_sf"/>
</dbReference>
<dbReference type="CDD" id="cd08241">
    <property type="entry name" value="QOR1"/>
    <property type="match status" value="1"/>
</dbReference>
<dbReference type="GO" id="GO:0008270">
    <property type="term" value="F:zinc ion binding"/>
    <property type="evidence" value="ECO:0007669"/>
    <property type="project" value="InterPro"/>
</dbReference>
<dbReference type="InterPro" id="IPR036291">
    <property type="entry name" value="NAD(P)-bd_dom_sf"/>
</dbReference>
<dbReference type="InterPro" id="IPR002364">
    <property type="entry name" value="Quin_OxRdtase/zeta-crystal_CS"/>
</dbReference>
<feature type="region of interest" description="Disordered" evidence="1">
    <location>
        <begin position="336"/>
        <end position="361"/>
    </location>
</feature>
<evidence type="ECO:0000259" key="2">
    <source>
        <dbReference type="SMART" id="SM00829"/>
    </source>
</evidence>
<keyword evidence="4" id="KW-1185">Reference proteome</keyword>
<dbReference type="Gene3D" id="3.90.180.10">
    <property type="entry name" value="Medium-chain alcohol dehydrogenases, catalytic domain"/>
    <property type="match status" value="1"/>
</dbReference>
<evidence type="ECO:0000256" key="1">
    <source>
        <dbReference type="SAM" id="MobiDB-lite"/>
    </source>
</evidence>
<comment type="caution">
    <text evidence="3">The sequence shown here is derived from an EMBL/GenBank/DDBJ whole genome shotgun (WGS) entry which is preliminary data.</text>
</comment>
<dbReference type="SUPFAM" id="SSF50129">
    <property type="entry name" value="GroES-like"/>
    <property type="match status" value="1"/>
</dbReference>
<dbReference type="PANTHER" id="PTHR43677">
    <property type="entry name" value="SHORT-CHAIN DEHYDROGENASE/REDUCTASE"/>
    <property type="match status" value="1"/>
</dbReference>
<dbReference type="GO" id="GO:0005739">
    <property type="term" value="C:mitochondrion"/>
    <property type="evidence" value="ECO:0007669"/>
    <property type="project" value="TreeGrafter"/>
</dbReference>
<evidence type="ECO:0000313" key="4">
    <source>
        <dbReference type="Proteomes" id="UP000620104"/>
    </source>
</evidence>
<dbReference type="Proteomes" id="UP000620104">
    <property type="component" value="Unassembled WGS sequence"/>
</dbReference>
<accession>A0A8H3TMX0</accession>
<feature type="domain" description="Enoyl reductase (ER)" evidence="2">
    <location>
        <begin position="5"/>
        <end position="325"/>
    </location>
</feature>
<dbReference type="PROSITE" id="PS01162">
    <property type="entry name" value="QOR_ZETA_CRYSTAL"/>
    <property type="match status" value="1"/>
</dbReference>
<reference evidence="3" key="1">
    <citation type="submission" date="2020-07" db="EMBL/GenBank/DDBJ databases">
        <title>Draft Genome Sequence of a Deep-Sea Yeast, Naganishia (Cryptococcus) liquefaciens strain N6.</title>
        <authorList>
            <person name="Han Y.W."/>
            <person name="Kajitani R."/>
            <person name="Morimoto H."/>
            <person name="Parhat M."/>
            <person name="Tsubouchi H."/>
            <person name="Bakenova O."/>
            <person name="Ogata M."/>
            <person name="Argunhan B."/>
            <person name="Aoki R."/>
            <person name="Kajiwara S."/>
            <person name="Itoh T."/>
            <person name="Iwasaki H."/>
        </authorList>
    </citation>
    <scope>NUCLEOTIDE SEQUENCE</scope>
    <source>
        <strain evidence="3">N6</strain>
    </source>
</reference>
<dbReference type="SMART" id="SM00829">
    <property type="entry name" value="PKS_ER"/>
    <property type="match status" value="1"/>
</dbReference>
<dbReference type="InterPro" id="IPR020843">
    <property type="entry name" value="ER"/>
</dbReference>
<dbReference type="Pfam" id="PF08240">
    <property type="entry name" value="ADH_N"/>
    <property type="match status" value="1"/>
</dbReference>
<dbReference type="AlphaFoldDB" id="A0A8H3TMX0"/>
<dbReference type="EMBL" id="BLZA01000005">
    <property type="protein sequence ID" value="GHJ83968.1"/>
    <property type="molecule type" value="Genomic_DNA"/>
</dbReference>
<proteinExistence type="predicted"/>
<dbReference type="InterPro" id="IPR051397">
    <property type="entry name" value="Zn-ADH-like_protein"/>
</dbReference>
<sequence length="361" mass="38949">MRGFQVKEHLHPGKISVSDGIPLPKCGKNEILVEVYSAGLNFFDILQSQGKYQNQPPLPFVLGSEFAGRVALNSHIPVDCPFRPGDRVLGAAQGAFGEVVAADWRSCIPVPKEMTWEQASGIYVTYPTSYEALVGRAQTKAGEWVLVHAAAGGVGMAAVQIAKALGCKVIATASTEDKRQICKEKGGADYTIDYTKTGWQQEVLKITDGHGADVIYDPVGLLVPSLKCVAWKGRLLVVGFAAGQIEKVPANLILLKNVSLVGVHWGATARKEPPHVETVWRDLLALFSSRKLVPLVYDQLYEGLDSISEGLHDLETRKTWGKAVVQVRRDDGKVLSHDGTSGQLSKSAIKPGPNAPLPAKL</sequence>
<dbReference type="OrthoDB" id="10257049at2759"/>
<dbReference type="Pfam" id="PF00107">
    <property type="entry name" value="ADH_zinc_N"/>
    <property type="match status" value="1"/>
</dbReference>
<dbReference type="InterPro" id="IPR013154">
    <property type="entry name" value="ADH-like_N"/>
</dbReference>
<dbReference type="PANTHER" id="PTHR43677:SF4">
    <property type="entry name" value="QUINONE OXIDOREDUCTASE-LIKE PROTEIN 2"/>
    <property type="match status" value="1"/>
</dbReference>
<gene>
    <name evidence="3" type="ORF">NliqN6_0370</name>
</gene>
<dbReference type="InterPro" id="IPR013149">
    <property type="entry name" value="ADH-like_C"/>
</dbReference>
<dbReference type="Gene3D" id="3.40.50.720">
    <property type="entry name" value="NAD(P)-binding Rossmann-like Domain"/>
    <property type="match status" value="1"/>
</dbReference>
<organism evidence="3 4">
    <name type="scientific">Naganishia liquefaciens</name>
    <dbReference type="NCBI Taxonomy" id="104408"/>
    <lineage>
        <taxon>Eukaryota</taxon>
        <taxon>Fungi</taxon>
        <taxon>Dikarya</taxon>
        <taxon>Basidiomycota</taxon>
        <taxon>Agaricomycotina</taxon>
        <taxon>Tremellomycetes</taxon>
        <taxon>Filobasidiales</taxon>
        <taxon>Filobasidiaceae</taxon>
        <taxon>Naganishia</taxon>
    </lineage>
</organism>
<dbReference type="GO" id="GO:0016491">
    <property type="term" value="F:oxidoreductase activity"/>
    <property type="evidence" value="ECO:0007669"/>
    <property type="project" value="InterPro"/>
</dbReference>
<name>A0A8H3TMX0_9TREE</name>